<dbReference type="EMBL" id="FMMM01000021">
    <property type="protein sequence ID" value="SCQ18993.1"/>
    <property type="molecule type" value="Genomic_DNA"/>
</dbReference>
<dbReference type="InterPro" id="IPR011990">
    <property type="entry name" value="TPR-like_helical_dom_sf"/>
</dbReference>
<reference evidence="3 4" key="1">
    <citation type="submission" date="2016-09" db="EMBL/GenBank/DDBJ databases">
        <authorList>
            <person name="Capua I."/>
            <person name="De Benedictis P."/>
            <person name="Joannis T."/>
            <person name="Lombin L.H."/>
            <person name="Cattoli G."/>
        </authorList>
    </citation>
    <scope>NUCLEOTIDE SEQUENCE [LARGE SCALE GENOMIC DNA]</scope>
    <source>
        <strain evidence="3 4">UB20</strain>
    </source>
</reference>
<gene>
    <name evidence="2" type="ORF">CLI86_12895</name>
    <name evidence="3" type="ORF">TFUB20_00550</name>
</gene>
<evidence type="ECO:0000313" key="3">
    <source>
        <dbReference type="EMBL" id="SCQ18993.1"/>
    </source>
</evidence>
<keyword evidence="1" id="KW-0472">Membrane</keyword>
<dbReference type="SMART" id="SM00028">
    <property type="entry name" value="TPR"/>
    <property type="match status" value="3"/>
</dbReference>
<organism evidence="3 4">
    <name type="scientific">Tannerella forsythia</name>
    <name type="common">Bacteroides forsythus</name>
    <dbReference type="NCBI Taxonomy" id="28112"/>
    <lineage>
        <taxon>Bacteria</taxon>
        <taxon>Pseudomonadati</taxon>
        <taxon>Bacteroidota</taxon>
        <taxon>Bacteroidia</taxon>
        <taxon>Bacteroidales</taxon>
        <taxon>Tannerellaceae</taxon>
        <taxon>Tannerella</taxon>
    </lineage>
</organism>
<dbReference type="OrthoDB" id="9808622at2"/>
<feature type="transmembrane region" description="Helical" evidence="1">
    <location>
        <begin position="32"/>
        <end position="52"/>
    </location>
</feature>
<protein>
    <submittedName>
        <fullName evidence="3">Tetratricopeptide repeat protein</fullName>
    </submittedName>
</protein>
<dbReference type="GeneID" id="34757949"/>
<dbReference type="RefSeq" id="WP_014224052.1">
    <property type="nucleotide sequence ID" value="NZ_CAJPTF010000075.1"/>
</dbReference>
<dbReference type="Gene3D" id="1.25.40.10">
    <property type="entry name" value="Tetratricopeptide repeat domain"/>
    <property type="match status" value="1"/>
</dbReference>
<name>A0A1D3UFW1_TANFO</name>
<evidence type="ECO:0000313" key="2">
    <source>
        <dbReference type="EMBL" id="PDP42345.1"/>
    </source>
</evidence>
<dbReference type="Proteomes" id="UP000219259">
    <property type="component" value="Unassembled WGS sequence"/>
</dbReference>
<keyword evidence="1" id="KW-1133">Transmembrane helix</keyword>
<dbReference type="AlphaFoldDB" id="A0A1D3UFW1"/>
<evidence type="ECO:0000313" key="4">
    <source>
        <dbReference type="Proteomes" id="UP000182057"/>
    </source>
</evidence>
<keyword evidence="1" id="KW-0812">Transmembrane</keyword>
<proteinExistence type="predicted"/>
<dbReference type="Pfam" id="PF13174">
    <property type="entry name" value="TPR_6"/>
    <property type="match status" value="1"/>
</dbReference>
<reference evidence="2 5" key="2">
    <citation type="submission" date="2017-09" db="EMBL/GenBank/DDBJ databases">
        <title>Phase variable restriction modification systems are present in the genome sequences of periodontal pathogens Prevotella intermedia, Tannerella forsythia and Porphyromonas gingivalis.</title>
        <authorList>
            <person name="Haigh R.D."/>
            <person name="Crawford L."/>
            <person name="Ralph J."/>
            <person name="Wanford J."/>
            <person name="Vartoukian S.R."/>
            <person name="Hijazib K."/>
            <person name="Wade W."/>
            <person name="Oggioni M.R."/>
        </authorList>
    </citation>
    <scope>NUCLEOTIDE SEQUENCE [LARGE SCALE GENOMIC DNA]</scope>
    <source>
        <strain evidence="2 5">WW11663</strain>
    </source>
</reference>
<dbReference type="Pfam" id="PF13181">
    <property type="entry name" value="TPR_8"/>
    <property type="match status" value="1"/>
</dbReference>
<dbReference type="InterPro" id="IPR019734">
    <property type="entry name" value="TPR_rpt"/>
</dbReference>
<dbReference type="OMA" id="TYNKRGY"/>
<dbReference type="SUPFAM" id="SSF48452">
    <property type="entry name" value="TPR-like"/>
    <property type="match status" value="1"/>
</dbReference>
<dbReference type="EMBL" id="NSLJ01000050">
    <property type="protein sequence ID" value="PDP42345.1"/>
    <property type="molecule type" value="Genomic_DNA"/>
</dbReference>
<sequence length="230" mass="25512">MAKKTANEEKEIEVGAIVSRSEEFIEKNKKSIIAVIAGIAAVVGLILVYHYMYAKPQAEKAQLAIFRGEQYLAQDSFALALNGNGIDYDGFEAIIDQYGRTPSGNLAKAYAGICHYRLGNPQEAIKHLKSYSGNDSQIAPTMIGLIGDCYISTGQTKEGIDYFEKAASKADNDLISPIYLKKAGLAYESLQQYEKALKVYKTIKEKYHQSMEAMTIDKYITRAEILAQKK</sequence>
<evidence type="ECO:0000313" key="5">
    <source>
        <dbReference type="Proteomes" id="UP000219259"/>
    </source>
</evidence>
<dbReference type="Proteomes" id="UP000182057">
    <property type="component" value="Unassembled WGS sequence"/>
</dbReference>
<evidence type="ECO:0000256" key="1">
    <source>
        <dbReference type="SAM" id="Phobius"/>
    </source>
</evidence>
<accession>A0A1D3UFW1</accession>